<keyword evidence="5 8" id="KW-0227">DNA damage</keyword>
<dbReference type="PANTHER" id="PTHR11264">
    <property type="entry name" value="URACIL-DNA GLYCOSYLASE"/>
    <property type="match status" value="1"/>
</dbReference>
<dbReference type="NCBIfam" id="NF003588">
    <property type="entry name" value="PRK05254.1-1"/>
    <property type="match status" value="1"/>
</dbReference>
<keyword evidence="7 8" id="KW-0234">DNA repair</keyword>
<dbReference type="NCBIfam" id="TIGR00628">
    <property type="entry name" value="ung"/>
    <property type="match status" value="1"/>
</dbReference>
<name>A0A1G2MGL0_9BACT</name>
<evidence type="ECO:0000256" key="2">
    <source>
        <dbReference type="ARBA" id="ARBA00002631"/>
    </source>
</evidence>
<dbReference type="PANTHER" id="PTHR11264:SF0">
    <property type="entry name" value="URACIL-DNA GLYCOSYLASE"/>
    <property type="match status" value="1"/>
</dbReference>
<evidence type="ECO:0000259" key="11">
    <source>
        <dbReference type="SMART" id="SM00986"/>
    </source>
</evidence>
<comment type="function">
    <text evidence="2 8 10">Excises uracil residues from the DNA which can arise as a result of misincorporation of dUMP residues by DNA polymerase or due to deamination of cytosine.</text>
</comment>
<dbReference type="NCBIfam" id="NF003589">
    <property type="entry name" value="PRK05254.1-2"/>
    <property type="match status" value="1"/>
</dbReference>
<evidence type="ECO:0000256" key="3">
    <source>
        <dbReference type="ARBA" id="ARBA00008184"/>
    </source>
</evidence>
<proteinExistence type="inferred from homology"/>
<dbReference type="CDD" id="cd10027">
    <property type="entry name" value="UDG-F1-like"/>
    <property type="match status" value="1"/>
</dbReference>
<evidence type="ECO:0000256" key="6">
    <source>
        <dbReference type="ARBA" id="ARBA00022801"/>
    </source>
</evidence>
<evidence type="ECO:0000256" key="4">
    <source>
        <dbReference type="ARBA" id="ARBA00012030"/>
    </source>
</evidence>
<dbReference type="InterPro" id="IPR036895">
    <property type="entry name" value="Uracil-DNA_glycosylase-like_sf"/>
</dbReference>
<dbReference type="GO" id="GO:0004844">
    <property type="term" value="F:uracil DNA N-glycosylase activity"/>
    <property type="evidence" value="ECO:0007669"/>
    <property type="project" value="UniProtKB-UniRule"/>
</dbReference>
<feature type="active site" description="Proton acceptor" evidence="8 9">
    <location>
        <position position="66"/>
    </location>
</feature>
<dbReference type="InterPro" id="IPR005122">
    <property type="entry name" value="Uracil-DNA_glycosylase-like"/>
</dbReference>
<dbReference type="InterPro" id="IPR002043">
    <property type="entry name" value="UDG_fam1"/>
</dbReference>
<keyword evidence="6 8" id="KW-0378">Hydrolase</keyword>
<comment type="catalytic activity">
    <reaction evidence="1 8 10">
        <text>Hydrolyzes single-stranded DNA or mismatched double-stranded DNA and polynucleotides, releasing free uracil.</text>
        <dbReference type="EC" id="3.2.2.27"/>
    </reaction>
</comment>
<dbReference type="HAMAP" id="MF_00148">
    <property type="entry name" value="UDG"/>
    <property type="match status" value="1"/>
</dbReference>
<evidence type="ECO:0000256" key="1">
    <source>
        <dbReference type="ARBA" id="ARBA00001400"/>
    </source>
</evidence>
<keyword evidence="8" id="KW-0963">Cytoplasm</keyword>
<dbReference type="EC" id="3.2.2.27" evidence="4 8"/>
<evidence type="ECO:0000313" key="13">
    <source>
        <dbReference type="Proteomes" id="UP000176493"/>
    </source>
</evidence>
<evidence type="ECO:0000256" key="9">
    <source>
        <dbReference type="PROSITE-ProRule" id="PRU10072"/>
    </source>
</evidence>
<dbReference type="Gene3D" id="3.40.470.10">
    <property type="entry name" value="Uracil-DNA glycosylase-like domain"/>
    <property type="match status" value="1"/>
</dbReference>
<dbReference type="AlphaFoldDB" id="A0A1G2MGL0"/>
<dbReference type="SMART" id="SM00986">
    <property type="entry name" value="UDG"/>
    <property type="match status" value="1"/>
</dbReference>
<dbReference type="FunFam" id="3.40.470.10:FF:000001">
    <property type="entry name" value="Uracil-DNA glycosylase"/>
    <property type="match status" value="1"/>
</dbReference>
<comment type="caution">
    <text evidence="12">The sequence shown here is derived from an EMBL/GenBank/DDBJ whole genome shotgun (WGS) entry which is preliminary data.</text>
</comment>
<sequence length="222" mass="24975">MKDIRIEPTWKEALRTEFEKEYFKELTDFVRGEYLSAKVFPPPKFIFNAFELTPFEAVKVVILGQDPYHGDGQAHGLCFSVPESIAMPPSLQNIYKEIVNDIGGGVPKNGNLKSWAKQGVLLLNATLTVRAHTAGSHQGKGWEIFTDAVIRTLSDKKEHLVFLLWGNYARKKNELINLEKHLILEAAHPSPFSAQNGFFGCKHFSQANAYLCALGKGEIKWN</sequence>
<protein>
    <recommendedName>
        <fullName evidence="4 8">Uracil-DNA glycosylase</fullName>
        <shortName evidence="8">UDG</shortName>
        <ecNumber evidence="4 8">3.2.2.27</ecNumber>
    </recommendedName>
</protein>
<dbReference type="SUPFAM" id="SSF52141">
    <property type="entry name" value="Uracil-DNA glycosylase-like"/>
    <property type="match status" value="1"/>
</dbReference>
<evidence type="ECO:0000313" key="12">
    <source>
        <dbReference type="EMBL" id="OHA22973.1"/>
    </source>
</evidence>
<evidence type="ECO:0000256" key="10">
    <source>
        <dbReference type="RuleBase" id="RU003780"/>
    </source>
</evidence>
<dbReference type="PROSITE" id="PS00130">
    <property type="entry name" value="U_DNA_GLYCOSYLASE"/>
    <property type="match status" value="1"/>
</dbReference>
<comment type="similarity">
    <text evidence="3 8 10">Belongs to the uracil-DNA glycosylase (UDG) superfamily. UNG family.</text>
</comment>
<dbReference type="GO" id="GO:0005737">
    <property type="term" value="C:cytoplasm"/>
    <property type="evidence" value="ECO:0007669"/>
    <property type="project" value="UniProtKB-SubCell"/>
</dbReference>
<dbReference type="Pfam" id="PF03167">
    <property type="entry name" value="UDG"/>
    <property type="match status" value="1"/>
</dbReference>
<dbReference type="NCBIfam" id="NF003591">
    <property type="entry name" value="PRK05254.1-4"/>
    <property type="match status" value="1"/>
</dbReference>
<evidence type="ECO:0000256" key="5">
    <source>
        <dbReference type="ARBA" id="ARBA00022763"/>
    </source>
</evidence>
<reference evidence="12 13" key="1">
    <citation type="journal article" date="2016" name="Nat. Commun.">
        <title>Thousands of microbial genomes shed light on interconnected biogeochemical processes in an aquifer system.</title>
        <authorList>
            <person name="Anantharaman K."/>
            <person name="Brown C.T."/>
            <person name="Hug L.A."/>
            <person name="Sharon I."/>
            <person name="Castelle C.J."/>
            <person name="Probst A.J."/>
            <person name="Thomas B.C."/>
            <person name="Singh A."/>
            <person name="Wilkins M.J."/>
            <person name="Karaoz U."/>
            <person name="Brodie E.L."/>
            <person name="Williams K.H."/>
            <person name="Hubbard S.S."/>
            <person name="Banfield J.F."/>
        </authorList>
    </citation>
    <scope>NUCLEOTIDE SEQUENCE [LARGE SCALE GENOMIC DNA]</scope>
</reference>
<gene>
    <name evidence="8" type="primary">ung</name>
    <name evidence="12" type="ORF">A2W52_03635</name>
</gene>
<dbReference type="NCBIfam" id="NF003592">
    <property type="entry name" value="PRK05254.1-5"/>
    <property type="match status" value="1"/>
</dbReference>
<comment type="subcellular location">
    <subcellularLocation>
        <location evidence="8">Cytoplasm</location>
    </subcellularLocation>
</comment>
<dbReference type="GO" id="GO:0097510">
    <property type="term" value="P:base-excision repair, AP site formation via deaminated base removal"/>
    <property type="evidence" value="ECO:0007669"/>
    <property type="project" value="TreeGrafter"/>
</dbReference>
<dbReference type="EMBL" id="MHRJ01000017">
    <property type="protein sequence ID" value="OHA22973.1"/>
    <property type="molecule type" value="Genomic_DNA"/>
</dbReference>
<dbReference type="SMART" id="SM00987">
    <property type="entry name" value="UreE_C"/>
    <property type="match status" value="1"/>
</dbReference>
<dbReference type="Proteomes" id="UP000176493">
    <property type="component" value="Unassembled WGS sequence"/>
</dbReference>
<evidence type="ECO:0000256" key="8">
    <source>
        <dbReference type="HAMAP-Rule" id="MF_00148"/>
    </source>
</evidence>
<dbReference type="InterPro" id="IPR018085">
    <property type="entry name" value="Ura-DNA_Glyclase_AS"/>
</dbReference>
<evidence type="ECO:0000256" key="7">
    <source>
        <dbReference type="ARBA" id="ARBA00023204"/>
    </source>
</evidence>
<accession>A0A1G2MGL0</accession>
<feature type="domain" description="Uracil-DNA glycosylase-like" evidence="11">
    <location>
        <begin position="51"/>
        <end position="211"/>
    </location>
</feature>
<organism evidence="12 13">
    <name type="scientific">Candidatus Taylorbacteria bacterium RIFCSPHIGHO2_02_49_25</name>
    <dbReference type="NCBI Taxonomy" id="1802305"/>
    <lineage>
        <taxon>Bacteria</taxon>
        <taxon>Candidatus Tayloriibacteriota</taxon>
    </lineage>
</organism>